<evidence type="ECO:0000313" key="9">
    <source>
        <dbReference type="EMBL" id="OOM16197.1"/>
    </source>
</evidence>
<evidence type="ECO:0000256" key="5">
    <source>
        <dbReference type="ARBA" id="ARBA00022692"/>
    </source>
</evidence>
<feature type="transmembrane region" description="Helical" evidence="8">
    <location>
        <begin position="71"/>
        <end position="93"/>
    </location>
</feature>
<gene>
    <name evidence="9" type="primary">ygaZ</name>
    <name evidence="9" type="ORF">CLOSAC_04680</name>
</gene>
<dbReference type="AlphaFoldDB" id="A0A1S8NIC9"/>
<comment type="similarity">
    <text evidence="2">Belongs to the AzlC family.</text>
</comment>
<dbReference type="PANTHER" id="PTHR34979">
    <property type="entry name" value="INNER MEMBRANE PROTEIN YGAZ"/>
    <property type="match status" value="1"/>
</dbReference>
<dbReference type="InterPro" id="IPR011606">
    <property type="entry name" value="Brnchd-chn_aa_trnsp_permease"/>
</dbReference>
<organism evidence="9 10">
    <name type="scientific">Clostridium saccharobutylicum</name>
    <dbReference type="NCBI Taxonomy" id="169679"/>
    <lineage>
        <taxon>Bacteria</taxon>
        <taxon>Bacillati</taxon>
        <taxon>Bacillota</taxon>
        <taxon>Clostridia</taxon>
        <taxon>Eubacteriales</taxon>
        <taxon>Clostridiaceae</taxon>
        <taxon>Clostridium</taxon>
    </lineage>
</organism>
<dbReference type="EMBL" id="LZYZ01000001">
    <property type="protein sequence ID" value="OOM16197.1"/>
    <property type="molecule type" value="Genomic_DNA"/>
</dbReference>
<sequence length="244" mass="26175">MEVGQPSNNNLKMEDNIDDNYFWKGVKDCIPTIFGYLSLGFTCGVVSKSCGLTFSEAIGMSAFVYGGSSQFIAASMIMSSASIPSIILTIFLVNIRHLFLSASIAPYFKKNSFFKNLFIGALLTDETFVVASSEGMNKKRLNNSWMIGLNITAYINWSVATGIGVILGNLIPDYKTLGLDFALTAMFIGLLISSIKGNVNINKAVIIIITSIITLIMSIQVVSPSVGVIIAAVTGALIGVVIKE</sequence>
<feature type="transmembrane region" description="Helical" evidence="8">
    <location>
        <begin position="177"/>
        <end position="194"/>
    </location>
</feature>
<reference evidence="9 10" key="1">
    <citation type="submission" date="2016-05" db="EMBL/GenBank/DDBJ databases">
        <title>Microbial solvent formation.</title>
        <authorList>
            <person name="Poehlein A."/>
            <person name="Montoya Solano J.D."/>
            <person name="Flitsch S."/>
            <person name="Krabben P."/>
            <person name="Duerre P."/>
            <person name="Daniel R."/>
        </authorList>
    </citation>
    <scope>NUCLEOTIDE SEQUENCE [LARGE SCALE GENOMIC DNA]</scope>
    <source>
        <strain evidence="9 10">L1-8</strain>
    </source>
</reference>
<dbReference type="GO" id="GO:0005886">
    <property type="term" value="C:plasma membrane"/>
    <property type="evidence" value="ECO:0007669"/>
    <property type="project" value="UniProtKB-SubCell"/>
</dbReference>
<comment type="caution">
    <text evidence="9">The sequence shown here is derived from an EMBL/GenBank/DDBJ whole genome shotgun (WGS) entry which is preliminary data.</text>
</comment>
<evidence type="ECO:0000256" key="2">
    <source>
        <dbReference type="ARBA" id="ARBA00010735"/>
    </source>
</evidence>
<keyword evidence="5 8" id="KW-0812">Transmembrane</keyword>
<dbReference type="GO" id="GO:1903785">
    <property type="term" value="P:L-valine transmembrane transport"/>
    <property type="evidence" value="ECO:0007669"/>
    <property type="project" value="TreeGrafter"/>
</dbReference>
<feature type="transmembrane region" description="Helical" evidence="8">
    <location>
        <begin position="201"/>
        <end position="219"/>
    </location>
</feature>
<evidence type="ECO:0000256" key="1">
    <source>
        <dbReference type="ARBA" id="ARBA00004651"/>
    </source>
</evidence>
<name>A0A1S8NIC9_CLOSA</name>
<feature type="transmembrane region" description="Helical" evidence="8">
    <location>
        <begin position="225"/>
        <end position="242"/>
    </location>
</feature>
<protein>
    <submittedName>
        <fullName evidence="9">Inner membrane protein YgaZ</fullName>
    </submittedName>
</protein>
<keyword evidence="4" id="KW-1003">Cell membrane</keyword>
<keyword evidence="7 8" id="KW-0472">Membrane</keyword>
<dbReference type="PANTHER" id="PTHR34979:SF1">
    <property type="entry name" value="INNER MEMBRANE PROTEIN YGAZ"/>
    <property type="match status" value="1"/>
</dbReference>
<evidence type="ECO:0000313" key="10">
    <source>
        <dbReference type="Proteomes" id="UP000191154"/>
    </source>
</evidence>
<evidence type="ECO:0000256" key="3">
    <source>
        <dbReference type="ARBA" id="ARBA00022448"/>
    </source>
</evidence>
<proteinExistence type="inferred from homology"/>
<dbReference type="Pfam" id="PF03591">
    <property type="entry name" value="AzlC"/>
    <property type="match status" value="1"/>
</dbReference>
<dbReference type="Proteomes" id="UP000191154">
    <property type="component" value="Unassembled WGS sequence"/>
</dbReference>
<comment type="subcellular location">
    <subcellularLocation>
        <location evidence="1">Cell membrane</location>
        <topology evidence="1">Multi-pass membrane protein</topology>
    </subcellularLocation>
</comment>
<evidence type="ECO:0000256" key="8">
    <source>
        <dbReference type="SAM" id="Phobius"/>
    </source>
</evidence>
<accession>A0A1S8NIC9</accession>
<keyword evidence="6 8" id="KW-1133">Transmembrane helix</keyword>
<evidence type="ECO:0000256" key="7">
    <source>
        <dbReference type="ARBA" id="ARBA00023136"/>
    </source>
</evidence>
<feature type="transmembrane region" description="Helical" evidence="8">
    <location>
        <begin position="145"/>
        <end position="171"/>
    </location>
</feature>
<evidence type="ECO:0000256" key="6">
    <source>
        <dbReference type="ARBA" id="ARBA00022989"/>
    </source>
</evidence>
<evidence type="ECO:0000256" key="4">
    <source>
        <dbReference type="ARBA" id="ARBA00022475"/>
    </source>
</evidence>
<dbReference type="RefSeq" id="WP_077863938.1">
    <property type="nucleotide sequence ID" value="NZ_LZYZ01000001.1"/>
</dbReference>
<keyword evidence="3" id="KW-0813">Transport</keyword>